<proteinExistence type="inferred from homology"/>
<dbReference type="KEGG" id="puo:RZN69_10370"/>
<keyword evidence="2 8" id="KW-0699">rRNA-binding</keyword>
<dbReference type="PROSITE" id="PS00548">
    <property type="entry name" value="RIBOSOMAL_S3"/>
    <property type="match status" value="1"/>
</dbReference>
<dbReference type="GO" id="GO:0006412">
    <property type="term" value="P:translation"/>
    <property type="evidence" value="ECO:0007669"/>
    <property type="project" value="UniProtKB-UniRule"/>
</dbReference>
<evidence type="ECO:0000256" key="6">
    <source>
        <dbReference type="ARBA" id="ARBA00024998"/>
    </source>
</evidence>
<evidence type="ECO:0000256" key="9">
    <source>
        <dbReference type="RuleBase" id="RU003624"/>
    </source>
</evidence>
<dbReference type="Proteomes" id="UP001304300">
    <property type="component" value="Chromosome"/>
</dbReference>
<dbReference type="PANTHER" id="PTHR11760">
    <property type="entry name" value="30S/40S RIBOSOMAL PROTEIN S3"/>
    <property type="match status" value="1"/>
</dbReference>
<keyword evidence="5 8" id="KW-0687">Ribonucleoprotein</keyword>
<dbReference type="GO" id="GO:0003729">
    <property type="term" value="F:mRNA binding"/>
    <property type="evidence" value="ECO:0007669"/>
    <property type="project" value="UniProtKB-UniRule"/>
</dbReference>
<gene>
    <name evidence="8 11" type="primary">rpsC</name>
    <name evidence="11" type="ORF">RZN69_10370</name>
</gene>
<dbReference type="PANTHER" id="PTHR11760:SF19">
    <property type="entry name" value="SMALL RIBOSOMAL SUBUNIT PROTEIN US3C"/>
    <property type="match status" value="1"/>
</dbReference>
<dbReference type="GO" id="GO:0022627">
    <property type="term" value="C:cytosolic small ribosomal subunit"/>
    <property type="evidence" value="ECO:0007669"/>
    <property type="project" value="TreeGrafter"/>
</dbReference>
<evidence type="ECO:0000256" key="1">
    <source>
        <dbReference type="ARBA" id="ARBA00010761"/>
    </source>
</evidence>
<dbReference type="InterPro" id="IPR015946">
    <property type="entry name" value="KH_dom-like_a/b"/>
</dbReference>
<dbReference type="Gene3D" id="3.30.300.20">
    <property type="match status" value="1"/>
</dbReference>
<dbReference type="EMBL" id="CP136920">
    <property type="protein sequence ID" value="WOO43494.1"/>
    <property type="molecule type" value="Genomic_DNA"/>
</dbReference>
<dbReference type="InterPro" id="IPR057258">
    <property type="entry name" value="Ribosomal_uS3"/>
</dbReference>
<evidence type="ECO:0000256" key="5">
    <source>
        <dbReference type="ARBA" id="ARBA00023274"/>
    </source>
</evidence>
<dbReference type="GO" id="GO:0019843">
    <property type="term" value="F:rRNA binding"/>
    <property type="evidence" value="ECO:0007669"/>
    <property type="project" value="UniProtKB-UniRule"/>
</dbReference>
<comment type="subunit">
    <text evidence="8">Part of the 30S ribosomal subunit. Forms a tight complex with proteins S10 and S14.</text>
</comment>
<evidence type="ECO:0000256" key="8">
    <source>
        <dbReference type="HAMAP-Rule" id="MF_01309"/>
    </source>
</evidence>
<dbReference type="InterPro" id="IPR004087">
    <property type="entry name" value="KH_dom"/>
</dbReference>
<evidence type="ECO:0000259" key="10">
    <source>
        <dbReference type="PROSITE" id="PS50823"/>
    </source>
</evidence>
<dbReference type="HAMAP" id="MF_01309_B">
    <property type="entry name" value="Ribosomal_uS3_B"/>
    <property type="match status" value="1"/>
</dbReference>
<dbReference type="InterPro" id="IPR036419">
    <property type="entry name" value="Ribosomal_S3_C_sf"/>
</dbReference>
<keyword evidence="3 8" id="KW-0694">RNA-binding</keyword>
<dbReference type="AlphaFoldDB" id="A0AAQ3LFB4"/>
<evidence type="ECO:0000313" key="11">
    <source>
        <dbReference type="EMBL" id="WOO43494.1"/>
    </source>
</evidence>
<keyword evidence="4 8" id="KW-0689">Ribosomal protein</keyword>
<accession>A0AAQ3LFB4</accession>
<dbReference type="InterPro" id="IPR005704">
    <property type="entry name" value="Ribosomal_uS3_bac-typ"/>
</dbReference>
<evidence type="ECO:0000256" key="3">
    <source>
        <dbReference type="ARBA" id="ARBA00022884"/>
    </source>
</evidence>
<evidence type="ECO:0000313" key="12">
    <source>
        <dbReference type="Proteomes" id="UP001304300"/>
    </source>
</evidence>
<keyword evidence="12" id="KW-1185">Reference proteome</keyword>
<dbReference type="SUPFAM" id="SSF54814">
    <property type="entry name" value="Prokaryotic type KH domain (KH-domain type II)"/>
    <property type="match status" value="1"/>
</dbReference>
<dbReference type="Pfam" id="PF07650">
    <property type="entry name" value="KH_2"/>
    <property type="match status" value="1"/>
</dbReference>
<evidence type="ECO:0000256" key="4">
    <source>
        <dbReference type="ARBA" id="ARBA00022980"/>
    </source>
</evidence>
<dbReference type="InterPro" id="IPR001351">
    <property type="entry name" value="Ribosomal_uS3_C"/>
</dbReference>
<dbReference type="RefSeq" id="WP_317836051.1">
    <property type="nucleotide sequence ID" value="NZ_CP136920.1"/>
</dbReference>
<protein>
    <recommendedName>
        <fullName evidence="7 8">Small ribosomal subunit protein uS3</fullName>
    </recommendedName>
</protein>
<dbReference type="FunFam" id="3.30.300.20:FF:000001">
    <property type="entry name" value="30S ribosomal protein S3"/>
    <property type="match status" value="1"/>
</dbReference>
<sequence length="212" mass="24223">MGQKVNPIGLRLAVRRNWDSRWYADKKQFPVNIKEDYEIRKMLNKKLRYASVPKIFIERAGTRVRVKIFTARPGIVIGRKGAELEKLKEDLQKCTKKDILLDIQEVKKPDLVAQLVAESVALQLERRISFRRAMKKTVQTTMSMGAEGIRIQCSGRLGGAEIARTEQQRQGRVPLHTLRENIDYGFAEANTIYGKIGVKCWICNPEPEEGLG</sequence>
<dbReference type="GO" id="GO:0003735">
    <property type="term" value="F:structural constituent of ribosome"/>
    <property type="evidence" value="ECO:0007669"/>
    <property type="project" value="InterPro"/>
</dbReference>
<dbReference type="InterPro" id="IPR018280">
    <property type="entry name" value="Ribosomal_uS3_CS"/>
</dbReference>
<comment type="function">
    <text evidence="6 8">Binds the lower part of the 30S subunit head. Binds mRNA in the 70S ribosome, positioning it for translation.</text>
</comment>
<feature type="domain" description="KH type-2" evidence="10">
    <location>
        <begin position="39"/>
        <end position="107"/>
    </location>
</feature>
<evidence type="ECO:0000256" key="2">
    <source>
        <dbReference type="ARBA" id="ARBA00022730"/>
    </source>
</evidence>
<dbReference type="NCBIfam" id="TIGR01009">
    <property type="entry name" value="rpsC_bact"/>
    <property type="match status" value="1"/>
</dbReference>
<comment type="similarity">
    <text evidence="1 8 9">Belongs to the universal ribosomal protein uS3 family.</text>
</comment>
<dbReference type="PROSITE" id="PS50823">
    <property type="entry name" value="KH_TYPE_2"/>
    <property type="match status" value="1"/>
</dbReference>
<dbReference type="InterPro" id="IPR009019">
    <property type="entry name" value="KH_sf_prok-type"/>
</dbReference>
<dbReference type="SUPFAM" id="SSF54821">
    <property type="entry name" value="Ribosomal protein S3 C-terminal domain"/>
    <property type="match status" value="1"/>
</dbReference>
<dbReference type="SMART" id="SM00322">
    <property type="entry name" value="KH"/>
    <property type="match status" value="1"/>
</dbReference>
<dbReference type="InterPro" id="IPR004044">
    <property type="entry name" value="KH_dom_type_2"/>
</dbReference>
<dbReference type="Pfam" id="PF00189">
    <property type="entry name" value="Ribosomal_S3_C"/>
    <property type="match status" value="1"/>
</dbReference>
<name>A0AAQ3LFB4_9BACT</name>
<organism evidence="11 12">
    <name type="scientific">Rubellicoccus peritrichatus</name>
    <dbReference type="NCBI Taxonomy" id="3080537"/>
    <lineage>
        <taxon>Bacteria</taxon>
        <taxon>Pseudomonadati</taxon>
        <taxon>Verrucomicrobiota</taxon>
        <taxon>Opitutia</taxon>
        <taxon>Puniceicoccales</taxon>
        <taxon>Cerasicoccaceae</taxon>
        <taxon>Rubellicoccus</taxon>
    </lineage>
</organism>
<dbReference type="CDD" id="cd02412">
    <property type="entry name" value="KH-II_30S_S3"/>
    <property type="match status" value="1"/>
</dbReference>
<evidence type="ECO:0000256" key="7">
    <source>
        <dbReference type="ARBA" id="ARBA00035257"/>
    </source>
</evidence>
<reference evidence="11 12" key="1">
    <citation type="submission" date="2023-10" db="EMBL/GenBank/DDBJ databases">
        <title>Rubellicoccus peritrichatus gen. nov., sp. nov., isolated from an algae of coral reef tank.</title>
        <authorList>
            <person name="Luo J."/>
        </authorList>
    </citation>
    <scope>NUCLEOTIDE SEQUENCE [LARGE SCALE GENOMIC DNA]</scope>
    <source>
        <strain evidence="11 12">CR14</strain>
    </source>
</reference>
<dbReference type="Gene3D" id="3.30.1140.32">
    <property type="entry name" value="Ribosomal protein S3, C-terminal domain"/>
    <property type="match status" value="1"/>
</dbReference>